<dbReference type="Proteomes" id="UP001338582">
    <property type="component" value="Chromosome 1"/>
</dbReference>
<organism evidence="1 2">
    <name type="scientific">Australozyma saopauloensis</name>
    <dbReference type="NCBI Taxonomy" id="291208"/>
    <lineage>
        <taxon>Eukaryota</taxon>
        <taxon>Fungi</taxon>
        <taxon>Dikarya</taxon>
        <taxon>Ascomycota</taxon>
        <taxon>Saccharomycotina</taxon>
        <taxon>Pichiomycetes</taxon>
        <taxon>Metschnikowiaceae</taxon>
        <taxon>Australozyma</taxon>
    </lineage>
</organism>
<dbReference type="PANTHER" id="PTHR48208:SF2">
    <property type="entry name" value="CENTROMERE PROTEIN I"/>
    <property type="match status" value="1"/>
</dbReference>
<sequence>MYDHDLQTLLDNIRLDESSVNPQLNETIARLLRNGLNYTQFESVIDQVLQPSLQEVQRKFILDNVLIPSNSYLLQDRLLLKIIACVGPSEVYYRNGVACKLRRIASQCQVDILRWLVHSIPYFGRLSFRLLRSCYPILFKLLTHEQSRPMITTLIIIGAVLLEVDTMISFREWHSGLIDDLLAKTPSDPSLHLLRWVMQKAAKPKHNDSNSSAATITKEDFEAGFIWRGNGSFEAVNATSSPLSQDIQAVYKRILALSDQLRLESYMRKRTKLSTDDPGGLLAKDSHLEKHIDNLCTGMTDNDFIFRLKSPEYHTNYIQLCLKLVYHGYQSEEAIKLLKILENLILQDVELDRLDSDIISRLAIFGIFHQESFALDLLSRLGKRPRLKGLALFNFQMSIIPHLPLDGASRLLASLIEDFSHSLSIQHFGHLVDSASSLICKLAYSLSRDENLTSNMVNYQAILDILHGIYGFTGMNWTNLDLRAKLVFTCLLRSLPLFHSKVDSSLNEALYMVPPGNLTYLILLASNPLLVSETLGYISYLKTIRFEDRSSSCKQLINAYVYDSVNFIWKELAFRQEPGSFNKGMFLHPVFIEKMGSLNFFGSSEFLLIKNLGGLSRNPAFAYLFAEAVWSLEDGQGDISMRHPGPLSEDSVLRLQRNADVLWINMSHSDIKTLVLHTLVEVGLEGLGQFLYSSVRSLKELKEEAFRSDSQ</sequence>
<proteinExistence type="predicted"/>
<dbReference type="PANTHER" id="PTHR48208">
    <property type="entry name" value="CENTROMERE PROTEIN I"/>
    <property type="match status" value="1"/>
</dbReference>
<dbReference type="GO" id="GO:0034080">
    <property type="term" value="P:CENP-A containing chromatin assembly"/>
    <property type="evidence" value="ECO:0007669"/>
    <property type="project" value="TreeGrafter"/>
</dbReference>
<dbReference type="GO" id="GO:0000070">
    <property type="term" value="P:mitotic sister chromatid segregation"/>
    <property type="evidence" value="ECO:0007669"/>
    <property type="project" value="TreeGrafter"/>
</dbReference>
<evidence type="ECO:0000313" key="1">
    <source>
        <dbReference type="EMBL" id="WPK22853.1"/>
    </source>
</evidence>
<name>A0AAX4H2X6_9ASCO</name>
<dbReference type="EMBL" id="CP138894">
    <property type="protein sequence ID" value="WPK22853.1"/>
    <property type="molecule type" value="Genomic_DNA"/>
</dbReference>
<dbReference type="GO" id="GO:0000939">
    <property type="term" value="C:inner kinetochore"/>
    <property type="evidence" value="ECO:0007669"/>
    <property type="project" value="TreeGrafter"/>
</dbReference>
<dbReference type="RefSeq" id="XP_062875240.1">
    <property type="nucleotide sequence ID" value="XM_063019170.1"/>
</dbReference>
<gene>
    <name evidence="1" type="ORF">PUMCH_000072</name>
</gene>
<dbReference type="GeneID" id="88171141"/>
<dbReference type="KEGG" id="asau:88171141"/>
<evidence type="ECO:0000313" key="2">
    <source>
        <dbReference type="Proteomes" id="UP001338582"/>
    </source>
</evidence>
<reference evidence="1 2" key="1">
    <citation type="submission" date="2023-10" db="EMBL/GenBank/DDBJ databases">
        <title>Draft Genome Sequence of Candida saopaulonensis from a very Premature Infant with Sepsis.</title>
        <authorList>
            <person name="Ning Y."/>
            <person name="Dai R."/>
            <person name="Xiao M."/>
            <person name="Xu Y."/>
            <person name="Yan Q."/>
            <person name="Zhang L."/>
        </authorList>
    </citation>
    <scope>NUCLEOTIDE SEQUENCE [LARGE SCALE GENOMIC DNA]</scope>
    <source>
        <strain evidence="1 2">19XY460</strain>
    </source>
</reference>
<accession>A0AAX4H2X6</accession>
<keyword evidence="2" id="KW-1185">Reference proteome</keyword>
<dbReference type="AlphaFoldDB" id="A0AAX4H2X6"/>
<protein>
    <submittedName>
        <fullName evidence="1">Uncharacterized protein</fullName>
    </submittedName>
</protein>